<evidence type="ECO:0000256" key="1">
    <source>
        <dbReference type="SAM" id="MobiDB-lite"/>
    </source>
</evidence>
<evidence type="ECO:0000313" key="2">
    <source>
        <dbReference type="EMBL" id="EMS65203.1"/>
    </source>
</evidence>
<name>M7ZPM8_TRIUA</name>
<dbReference type="AlphaFoldDB" id="M7ZPM8"/>
<protein>
    <submittedName>
        <fullName evidence="2">Uncharacterized protein</fullName>
    </submittedName>
</protein>
<dbReference type="OMA" id="QIERLWF"/>
<accession>M7ZPM8</accession>
<sequence>MRDPVSGGGACFFLLFFPVEEDGNRRCGADLTVTRVQIERLWFDQPKRSAGDGGTLCRTKETSIRRKQSSERINNSDNGGSKGGWR</sequence>
<dbReference type="EMBL" id="KD046867">
    <property type="protein sequence ID" value="EMS65203.1"/>
    <property type="molecule type" value="Genomic_DNA"/>
</dbReference>
<proteinExistence type="predicted"/>
<feature type="compositionally biased region" description="Basic and acidic residues" evidence="1">
    <location>
        <begin position="58"/>
        <end position="70"/>
    </location>
</feature>
<organism evidence="2">
    <name type="scientific">Triticum urartu</name>
    <name type="common">Red wild einkorn</name>
    <name type="synonym">Crithodium urartu</name>
    <dbReference type="NCBI Taxonomy" id="4572"/>
    <lineage>
        <taxon>Eukaryota</taxon>
        <taxon>Viridiplantae</taxon>
        <taxon>Streptophyta</taxon>
        <taxon>Embryophyta</taxon>
        <taxon>Tracheophyta</taxon>
        <taxon>Spermatophyta</taxon>
        <taxon>Magnoliopsida</taxon>
        <taxon>Liliopsida</taxon>
        <taxon>Poales</taxon>
        <taxon>Poaceae</taxon>
        <taxon>BOP clade</taxon>
        <taxon>Pooideae</taxon>
        <taxon>Triticodae</taxon>
        <taxon>Triticeae</taxon>
        <taxon>Triticinae</taxon>
        <taxon>Triticum</taxon>
    </lineage>
</organism>
<feature type="region of interest" description="Disordered" evidence="1">
    <location>
        <begin position="46"/>
        <end position="86"/>
    </location>
</feature>
<reference evidence="2" key="1">
    <citation type="journal article" date="2013" name="Nature">
        <title>Draft genome of the wheat A-genome progenitor Triticum urartu.</title>
        <authorList>
            <person name="Ling H.Q."/>
            <person name="Zhao S."/>
            <person name="Liu D."/>
            <person name="Wang J."/>
            <person name="Sun H."/>
            <person name="Zhang C."/>
            <person name="Fan H."/>
            <person name="Li D."/>
            <person name="Dong L."/>
            <person name="Tao Y."/>
            <person name="Gao C."/>
            <person name="Wu H."/>
            <person name="Li Y."/>
            <person name="Cui Y."/>
            <person name="Guo X."/>
            <person name="Zheng S."/>
            <person name="Wang B."/>
            <person name="Yu K."/>
            <person name="Liang Q."/>
            <person name="Yang W."/>
            <person name="Lou X."/>
            <person name="Chen J."/>
            <person name="Feng M."/>
            <person name="Jian J."/>
            <person name="Zhang X."/>
            <person name="Luo G."/>
            <person name="Jiang Y."/>
            <person name="Liu J."/>
            <person name="Wang Z."/>
            <person name="Sha Y."/>
            <person name="Zhang B."/>
            <person name="Wu H."/>
            <person name="Tang D."/>
            <person name="Shen Q."/>
            <person name="Xue P."/>
            <person name="Zou S."/>
            <person name="Wang X."/>
            <person name="Liu X."/>
            <person name="Wang F."/>
            <person name="Yang Y."/>
            <person name="An X."/>
            <person name="Dong Z."/>
            <person name="Zhang K."/>
            <person name="Zhang X."/>
            <person name="Luo M.C."/>
            <person name="Dvorak J."/>
            <person name="Tong Y."/>
            <person name="Wang J."/>
            <person name="Yang H."/>
            <person name="Li Z."/>
            <person name="Wang D."/>
            <person name="Zhang A."/>
            <person name="Wang J."/>
        </authorList>
    </citation>
    <scope>NUCLEOTIDE SEQUENCE</scope>
</reference>
<gene>
    <name evidence="2" type="ORF">TRIUR3_00399</name>
</gene>